<reference evidence="5 6" key="1">
    <citation type="submission" date="2015-07" db="EMBL/GenBank/DDBJ databases">
        <title>The genome of Pseudoloma neurophilia, a relevant intracellular parasite of the zebrafish.</title>
        <authorList>
            <person name="Ndikumana S."/>
            <person name="Pelin A."/>
            <person name="Sanders J."/>
            <person name="Corradi N."/>
        </authorList>
    </citation>
    <scope>NUCLEOTIDE SEQUENCE [LARGE SCALE GENOMIC DNA]</scope>
    <source>
        <strain evidence="5 6">MK1</strain>
    </source>
</reference>
<dbReference type="InterPro" id="IPR006379">
    <property type="entry name" value="HAD-SF_hydro_IIB"/>
</dbReference>
<evidence type="ECO:0000256" key="3">
    <source>
        <dbReference type="SAM" id="MobiDB-lite"/>
    </source>
</evidence>
<dbReference type="InterPro" id="IPR023214">
    <property type="entry name" value="HAD_sf"/>
</dbReference>
<feature type="chain" id="PRO_5006399042" evidence="4">
    <location>
        <begin position="26"/>
        <end position="545"/>
    </location>
</feature>
<comment type="caution">
    <text evidence="5">The sequence shown here is derived from an EMBL/GenBank/DDBJ whole genome shotgun (WGS) entry which is preliminary data.</text>
</comment>
<dbReference type="GO" id="GO:0005992">
    <property type="term" value="P:trehalose biosynthetic process"/>
    <property type="evidence" value="ECO:0007669"/>
    <property type="project" value="InterPro"/>
</dbReference>
<dbReference type="OrthoDB" id="755951at2759"/>
<dbReference type="SUPFAM" id="SSF56784">
    <property type="entry name" value="HAD-like"/>
    <property type="match status" value="1"/>
</dbReference>
<gene>
    <name evidence="5" type="ORF">M153_1750001674</name>
</gene>
<dbReference type="EMBL" id="LGUB01000043">
    <property type="protein sequence ID" value="KRH94664.1"/>
    <property type="molecule type" value="Genomic_DNA"/>
</dbReference>
<evidence type="ECO:0000256" key="1">
    <source>
        <dbReference type="ARBA" id="ARBA00005409"/>
    </source>
</evidence>
<dbReference type="AlphaFoldDB" id="A0A0R0LZY8"/>
<dbReference type="Gene3D" id="3.40.50.1000">
    <property type="entry name" value="HAD superfamily/HAD-like"/>
    <property type="match status" value="2"/>
</dbReference>
<evidence type="ECO:0000313" key="5">
    <source>
        <dbReference type="EMBL" id="KRH94664.1"/>
    </source>
</evidence>
<dbReference type="NCBIfam" id="TIGR01484">
    <property type="entry name" value="HAD-SF-IIB"/>
    <property type="match status" value="1"/>
</dbReference>
<organism evidence="5 6">
    <name type="scientific">Pseudoloma neurophilia</name>
    <dbReference type="NCBI Taxonomy" id="146866"/>
    <lineage>
        <taxon>Eukaryota</taxon>
        <taxon>Fungi</taxon>
        <taxon>Fungi incertae sedis</taxon>
        <taxon>Microsporidia</taxon>
        <taxon>Pseudoloma</taxon>
    </lineage>
</organism>
<dbReference type="PANTHER" id="PTHR10788">
    <property type="entry name" value="TREHALOSE-6-PHOSPHATE SYNTHASE"/>
    <property type="match status" value="1"/>
</dbReference>
<dbReference type="VEuPathDB" id="MicrosporidiaDB:M153_1750001674"/>
<evidence type="ECO:0000256" key="4">
    <source>
        <dbReference type="SAM" id="SignalP"/>
    </source>
</evidence>
<dbReference type="Proteomes" id="UP000051530">
    <property type="component" value="Unassembled WGS sequence"/>
</dbReference>
<name>A0A0R0LZY8_9MICR</name>
<sequence length="545" mass="63767">MKHLFQSMYIKFLIFLFFMIQAIDQENPDTLEIGKVRKQVQELRKEFGNKKIIYTTLNDTNIQYFQNLLLAYDELLKKRDDIFLLIVEPVPIVCSDKMELTNILQSLKLKNDQKVINLRTPKTEPEHHACMAVANLAVFVDEYSVCCKFIHEFITLNQSNIIVEMSNAIPFKANRVNFSNIKETVETIGACLQEPNNFHQENLEILKGLQSVDFLASAIADPNDCKKEMKIPEYLTEHHQINLINEFKRARSRAIILDYDGTLTEIVSKPENAFPTKEIKELLYNLGNLKNTELALCTGRRRQDMDEWFPYYRTNVLREKQMTIDQQNTNDMTNQKSGTTSDDKHKECDNIKHKDCNKESDNNKHKDCNKERDNTVFEIPMTIFAEHTAAKRVKSQWIERSLNLSFMPRTLELMTEYQRRLPGSKIEKKDTGIVFHYRGCEFADSLVDDLRISLTKELGDISQINQGKKIIEVNCKNIKKDYCVRQYKDKEFILMAGDDRTDEDMFSVGHNSILIGNRPSYARYRVDEPEDFRRFLKRLWMAAVE</sequence>
<feature type="signal peptide" evidence="4">
    <location>
        <begin position="1"/>
        <end position="25"/>
    </location>
</feature>
<dbReference type="GO" id="GO:0003825">
    <property type="term" value="F:alpha,alpha-trehalose-phosphate synthase (UDP-forming) activity"/>
    <property type="evidence" value="ECO:0007669"/>
    <property type="project" value="TreeGrafter"/>
</dbReference>
<dbReference type="InterPro" id="IPR001830">
    <property type="entry name" value="Glyco_trans_20"/>
</dbReference>
<dbReference type="PANTHER" id="PTHR10788:SF106">
    <property type="entry name" value="BCDNA.GH08860"/>
    <property type="match status" value="1"/>
</dbReference>
<feature type="compositionally biased region" description="Polar residues" evidence="3">
    <location>
        <begin position="324"/>
        <end position="340"/>
    </location>
</feature>
<dbReference type="Pfam" id="PF02358">
    <property type="entry name" value="Trehalose_PPase"/>
    <property type="match status" value="2"/>
</dbReference>
<proteinExistence type="inferred from homology"/>
<comment type="similarity">
    <text evidence="2">In the C-terminal section; belongs to the trehalose phosphatase family.</text>
</comment>
<dbReference type="InterPro" id="IPR036412">
    <property type="entry name" value="HAD-like_sf"/>
</dbReference>
<evidence type="ECO:0000256" key="2">
    <source>
        <dbReference type="ARBA" id="ARBA00006330"/>
    </source>
</evidence>
<keyword evidence="4" id="KW-0732">Signal</keyword>
<keyword evidence="6" id="KW-1185">Reference proteome</keyword>
<accession>A0A0R0LZY8</accession>
<dbReference type="GO" id="GO:0004805">
    <property type="term" value="F:trehalose-phosphatase activity"/>
    <property type="evidence" value="ECO:0007669"/>
    <property type="project" value="TreeGrafter"/>
</dbReference>
<evidence type="ECO:0000313" key="6">
    <source>
        <dbReference type="Proteomes" id="UP000051530"/>
    </source>
</evidence>
<dbReference type="GO" id="GO:0005829">
    <property type="term" value="C:cytosol"/>
    <property type="evidence" value="ECO:0007669"/>
    <property type="project" value="TreeGrafter"/>
</dbReference>
<dbReference type="InterPro" id="IPR003337">
    <property type="entry name" value="Trehalose_PPase"/>
</dbReference>
<protein>
    <submittedName>
        <fullName evidence="5">Trehalose-phosphatase</fullName>
    </submittedName>
</protein>
<feature type="region of interest" description="Disordered" evidence="3">
    <location>
        <begin position="324"/>
        <end position="347"/>
    </location>
</feature>
<comment type="similarity">
    <text evidence="1">In the N-terminal section; belongs to the glycosyltransferase 20 family.</text>
</comment>